<reference evidence="7" key="2">
    <citation type="submission" date="2025-09" db="UniProtKB">
        <authorList>
            <consortium name="Ensembl"/>
        </authorList>
    </citation>
    <scope>IDENTIFICATION</scope>
</reference>
<feature type="compositionally biased region" description="Polar residues" evidence="4">
    <location>
        <begin position="304"/>
        <end position="316"/>
    </location>
</feature>
<dbReference type="PANTHER" id="PTHR16517">
    <property type="entry name" value="TUBBY-RELATED"/>
    <property type="match status" value="1"/>
</dbReference>
<evidence type="ECO:0000256" key="4">
    <source>
        <dbReference type="SAM" id="MobiDB-lite"/>
    </source>
</evidence>
<dbReference type="AlphaFoldDB" id="A0A8C4QEH3"/>
<dbReference type="Pfam" id="PF16322">
    <property type="entry name" value="Tub_N"/>
    <property type="match status" value="1"/>
</dbReference>
<evidence type="ECO:0000259" key="6">
    <source>
        <dbReference type="Pfam" id="PF16322"/>
    </source>
</evidence>
<evidence type="ECO:0000256" key="1">
    <source>
        <dbReference type="ARBA" id="ARBA00004496"/>
    </source>
</evidence>
<dbReference type="Pfam" id="PF01167">
    <property type="entry name" value="Tub"/>
    <property type="match status" value="1"/>
</dbReference>
<feature type="compositionally biased region" description="Polar residues" evidence="4">
    <location>
        <begin position="220"/>
        <end position="229"/>
    </location>
</feature>
<dbReference type="GO" id="GO:0061512">
    <property type="term" value="P:protein localization to cilium"/>
    <property type="evidence" value="ECO:0007669"/>
    <property type="project" value="TreeGrafter"/>
</dbReference>
<feature type="domain" description="Tubby N-terminal" evidence="6">
    <location>
        <begin position="99"/>
        <end position="266"/>
    </location>
</feature>
<organism evidence="7 8">
    <name type="scientific">Eptatretus burgeri</name>
    <name type="common">Inshore hagfish</name>
    <dbReference type="NCBI Taxonomy" id="7764"/>
    <lineage>
        <taxon>Eukaryota</taxon>
        <taxon>Metazoa</taxon>
        <taxon>Chordata</taxon>
        <taxon>Craniata</taxon>
        <taxon>Vertebrata</taxon>
        <taxon>Cyclostomata</taxon>
        <taxon>Myxini</taxon>
        <taxon>Myxiniformes</taxon>
        <taxon>Myxinidae</taxon>
        <taxon>Eptatretinae</taxon>
        <taxon>Eptatretus</taxon>
    </lineage>
</organism>
<dbReference type="GeneTree" id="ENSGT00940000158372"/>
<evidence type="ECO:0000256" key="2">
    <source>
        <dbReference type="ARBA" id="ARBA00007129"/>
    </source>
</evidence>
<keyword evidence="8" id="KW-1185">Reference proteome</keyword>
<proteinExistence type="inferred from homology"/>
<dbReference type="InterPro" id="IPR025659">
    <property type="entry name" value="Tubby-like_C"/>
</dbReference>
<dbReference type="PANTHER" id="PTHR16517:SF7">
    <property type="entry name" value="PROTEIN KING TUBBY"/>
    <property type="match status" value="1"/>
</dbReference>
<feature type="compositionally biased region" description="Basic and acidic residues" evidence="4">
    <location>
        <begin position="317"/>
        <end position="330"/>
    </location>
</feature>
<dbReference type="GO" id="GO:0005737">
    <property type="term" value="C:cytoplasm"/>
    <property type="evidence" value="ECO:0007669"/>
    <property type="project" value="UniProtKB-SubCell"/>
</dbReference>
<feature type="compositionally biased region" description="Acidic residues" evidence="4">
    <location>
        <begin position="251"/>
        <end position="285"/>
    </location>
</feature>
<evidence type="ECO:0000256" key="3">
    <source>
        <dbReference type="ARBA" id="ARBA00022490"/>
    </source>
</evidence>
<evidence type="ECO:0000313" key="7">
    <source>
        <dbReference type="Ensembl" id="ENSEBUP00000014293.1"/>
    </source>
</evidence>
<dbReference type="Proteomes" id="UP000694388">
    <property type="component" value="Unplaced"/>
</dbReference>
<dbReference type="InterPro" id="IPR000007">
    <property type="entry name" value="Tubby_C"/>
</dbReference>
<accession>A0A8C4QEH3</accession>
<dbReference type="GO" id="GO:0005929">
    <property type="term" value="C:cilium"/>
    <property type="evidence" value="ECO:0007669"/>
    <property type="project" value="TreeGrafter"/>
</dbReference>
<name>A0A8C4QEH3_EPTBU</name>
<keyword evidence="3" id="KW-0963">Cytoplasm</keyword>
<feature type="region of interest" description="Disordered" evidence="4">
    <location>
        <begin position="174"/>
        <end position="333"/>
    </location>
</feature>
<dbReference type="Gene3D" id="3.20.90.10">
    <property type="entry name" value="Tubby Protein, Chain A"/>
    <property type="match status" value="1"/>
</dbReference>
<dbReference type="PRINTS" id="PR01574">
    <property type="entry name" value="TUBBYPROTEIN"/>
</dbReference>
<protein>
    <submittedName>
        <fullName evidence="7">TUB bipartite transcription factor</fullName>
    </submittedName>
</protein>
<dbReference type="Ensembl" id="ENSEBUT00000014869.1">
    <property type="protein sequence ID" value="ENSEBUP00000014293.1"/>
    <property type="gene ID" value="ENSEBUG00000008992.1"/>
</dbReference>
<comment type="subcellular location">
    <subcellularLocation>
        <location evidence="1">Cytoplasm</location>
    </subcellularLocation>
</comment>
<dbReference type="SUPFAM" id="SSF54518">
    <property type="entry name" value="Tubby C-terminal domain-like"/>
    <property type="match status" value="1"/>
</dbReference>
<dbReference type="InterPro" id="IPR005398">
    <property type="entry name" value="Tubby_N"/>
</dbReference>
<evidence type="ECO:0000259" key="5">
    <source>
        <dbReference type="Pfam" id="PF01167"/>
    </source>
</evidence>
<feature type="domain" description="Tubby C-terminal" evidence="5">
    <location>
        <begin position="347"/>
        <end position="424"/>
    </location>
</feature>
<evidence type="ECO:0000313" key="8">
    <source>
        <dbReference type="Proteomes" id="UP000694388"/>
    </source>
</evidence>
<reference evidence="7" key="1">
    <citation type="submission" date="2025-08" db="UniProtKB">
        <authorList>
            <consortium name="Ensembl"/>
        </authorList>
    </citation>
    <scope>IDENTIFICATION</scope>
</reference>
<comment type="similarity">
    <text evidence="2">Belongs to the TUB family.</text>
</comment>
<feature type="region of interest" description="Disordered" evidence="4">
    <location>
        <begin position="108"/>
        <end position="141"/>
    </location>
</feature>
<feature type="compositionally biased region" description="Polar residues" evidence="4">
    <location>
        <begin position="201"/>
        <end position="213"/>
    </location>
</feature>
<sequence length="475" mass="53295">MDECCPPRYTQLELCVRQLHGCLGMPALEHVMSGVKRACISSHRFNEQEHCSILSLFLLEVHDKKDSFPANVHPPCYARPSALNDDGQDFDLRQQKLNRQREIIERKRQQMRLSPMSVQPNLEVRPRSGRSRQQHSDEQSLLEADASATNNIIYSGYEGPAAFCKVESQVDADRVHDSSRVHGPPVTESSPEEIPARPLTGWTSPWQQPSTDQPGPPGIPSQQHRQVCETSRAAELREAMQKQGLSSSVPSDDEDLETEKDDDADEQDNEDDEDIVEDFEDDEEEKNPPLSSQACISPQHGPPGTSNSFRTEQSSESEPKDGDSDSHSGEDGSLTLLEEGDQAAFVLKPADQTSTVKCRITRDKKGVDRGMFPTYFLHLEKDGKKIFLLAGRKRKRSKTSNYLISVDATDLSRVGEGYVGKLRFVSSGPTVRLFFHDNIRITTQLGNGDLDYKFVFVYFIFSYNVSDVRGMKLST</sequence>